<feature type="chain" id="PRO_5026781982" description="ABC transporter substrate-binding protein" evidence="1">
    <location>
        <begin position="33"/>
        <end position="211"/>
    </location>
</feature>
<dbReference type="EMBL" id="CADCUK010000043">
    <property type="protein sequence ID" value="CAA9366266.1"/>
    <property type="molecule type" value="Genomic_DNA"/>
</dbReference>
<keyword evidence="1" id="KW-0732">Signal</keyword>
<evidence type="ECO:0000256" key="1">
    <source>
        <dbReference type="SAM" id="SignalP"/>
    </source>
</evidence>
<dbReference type="AlphaFoldDB" id="A0A6J4MTC7"/>
<gene>
    <name evidence="2" type="ORF">AVDCRST_MAG47-618</name>
</gene>
<name>A0A6J4MTC7_9ACTN</name>
<sequence length="211" mass="21682">MNNKMMRGRVAPLLGGLVATSMLTFTAGTASAVQPGNTGGATTAVVTTGATAGPVLSNEFGTMRSNIKGTFGKNGVVTGTFKPSRFVQDNGRLMAIGTLTATLTRANGKVVGTDSMRVRLPVKSGQGTSLARTAERAAACDILSLVLGPLDLDILGLRVQLNRVVLNIDAEPGPGNLLGNLLCAVAGLLDNSGVLTQIRQILNSILAILRL</sequence>
<proteinExistence type="predicted"/>
<evidence type="ECO:0008006" key="3">
    <source>
        <dbReference type="Google" id="ProtNLM"/>
    </source>
</evidence>
<accession>A0A6J4MTC7</accession>
<protein>
    <recommendedName>
        <fullName evidence="3">ABC transporter substrate-binding protein</fullName>
    </recommendedName>
</protein>
<evidence type="ECO:0000313" key="2">
    <source>
        <dbReference type="EMBL" id="CAA9366266.1"/>
    </source>
</evidence>
<reference evidence="2" key="1">
    <citation type="submission" date="2020-02" db="EMBL/GenBank/DDBJ databases">
        <authorList>
            <person name="Meier V. D."/>
        </authorList>
    </citation>
    <scope>NUCLEOTIDE SEQUENCE</scope>
    <source>
        <strain evidence="2">AVDCRST_MAG47</strain>
    </source>
</reference>
<feature type="signal peptide" evidence="1">
    <location>
        <begin position="1"/>
        <end position="32"/>
    </location>
</feature>
<organism evidence="2">
    <name type="scientific">uncultured Nocardioidaceae bacterium</name>
    <dbReference type="NCBI Taxonomy" id="253824"/>
    <lineage>
        <taxon>Bacteria</taxon>
        <taxon>Bacillati</taxon>
        <taxon>Actinomycetota</taxon>
        <taxon>Actinomycetes</taxon>
        <taxon>Propionibacteriales</taxon>
        <taxon>Nocardioidaceae</taxon>
        <taxon>environmental samples</taxon>
    </lineage>
</organism>